<reference evidence="4 5" key="1">
    <citation type="submission" date="2019-11" db="EMBL/GenBank/DDBJ databases">
        <authorList>
            <person name="Jiang L.-Q."/>
        </authorList>
    </citation>
    <scope>NUCLEOTIDE SEQUENCE [LARGE SCALE GENOMIC DNA]</scope>
    <source>
        <strain evidence="4 5">YIM 132087</strain>
    </source>
</reference>
<evidence type="ECO:0000256" key="2">
    <source>
        <dbReference type="ARBA" id="ARBA00022801"/>
    </source>
</evidence>
<sequence length="232" mass="24654">MGSWRTSTLGGVTTAPASTALSWIGPGRDDAARDAPTLVVLHGYGSSEAQMIALSPLLGMFLGRSARVIAVRGEYPAPGRRGFSWYPGDRYSQPPDADIAAVADRVAAAVQEHSDRAVWLGFSQGMCTAITVLRRRPELVSALVALSGFSFDAPQPGDPQLARDAAAGRGVPCFYGRDPTDPAIPGFAAEWARRFLADHTALEEHSYPGMGHSLSPVEIADVVPFLRQHLAS</sequence>
<dbReference type="GO" id="GO:0016787">
    <property type="term" value="F:hydrolase activity"/>
    <property type="evidence" value="ECO:0007669"/>
    <property type="project" value="UniProtKB-KW"/>
</dbReference>
<dbReference type="InterPro" id="IPR003140">
    <property type="entry name" value="PLipase/COase/thioEstase"/>
</dbReference>
<dbReference type="PANTHER" id="PTHR10655">
    <property type="entry name" value="LYSOPHOSPHOLIPASE-RELATED"/>
    <property type="match status" value="1"/>
</dbReference>
<accession>A0A7K1FLE5</accession>
<comment type="similarity">
    <text evidence="1">Belongs to the AB hydrolase superfamily. AB hydrolase 2 family.</text>
</comment>
<protein>
    <recommendedName>
        <fullName evidence="3">Phospholipase/carboxylesterase/thioesterase domain-containing protein</fullName>
    </recommendedName>
</protein>
<evidence type="ECO:0000259" key="3">
    <source>
        <dbReference type="Pfam" id="PF02230"/>
    </source>
</evidence>
<dbReference type="InterPro" id="IPR050565">
    <property type="entry name" value="LYPA1-2/EST-like"/>
</dbReference>
<comment type="caution">
    <text evidence="4">The sequence shown here is derived from an EMBL/GenBank/DDBJ whole genome shotgun (WGS) entry which is preliminary data.</text>
</comment>
<dbReference type="Pfam" id="PF02230">
    <property type="entry name" value="Abhydrolase_2"/>
    <property type="match status" value="1"/>
</dbReference>
<dbReference type="PANTHER" id="PTHR10655:SF17">
    <property type="entry name" value="LYSOPHOSPHOLIPASE-LIKE PROTEIN 1"/>
    <property type="match status" value="1"/>
</dbReference>
<dbReference type="SUPFAM" id="SSF53474">
    <property type="entry name" value="alpha/beta-Hydrolases"/>
    <property type="match status" value="1"/>
</dbReference>
<name>A0A7K1FLE5_9ACTN</name>
<dbReference type="Proteomes" id="UP000460221">
    <property type="component" value="Unassembled WGS sequence"/>
</dbReference>
<dbReference type="InterPro" id="IPR029058">
    <property type="entry name" value="AB_hydrolase_fold"/>
</dbReference>
<evidence type="ECO:0000313" key="5">
    <source>
        <dbReference type="Proteomes" id="UP000460221"/>
    </source>
</evidence>
<organism evidence="4 5">
    <name type="scientific">Nakamurella alba</name>
    <dbReference type="NCBI Taxonomy" id="2665158"/>
    <lineage>
        <taxon>Bacteria</taxon>
        <taxon>Bacillati</taxon>
        <taxon>Actinomycetota</taxon>
        <taxon>Actinomycetes</taxon>
        <taxon>Nakamurellales</taxon>
        <taxon>Nakamurellaceae</taxon>
        <taxon>Nakamurella</taxon>
    </lineage>
</organism>
<proteinExistence type="inferred from homology"/>
<keyword evidence="5" id="KW-1185">Reference proteome</keyword>
<dbReference type="EMBL" id="WLYK01000005">
    <property type="protein sequence ID" value="MTD14928.1"/>
    <property type="molecule type" value="Genomic_DNA"/>
</dbReference>
<evidence type="ECO:0000256" key="1">
    <source>
        <dbReference type="ARBA" id="ARBA00006499"/>
    </source>
</evidence>
<keyword evidence="2" id="KW-0378">Hydrolase</keyword>
<gene>
    <name evidence="4" type="ORF">GIS00_13360</name>
</gene>
<dbReference type="Gene3D" id="3.40.50.1820">
    <property type="entry name" value="alpha/beta hydrolase"/>
    <property type="match status" value="1"/>
</dbReference>
<dbReference type="AlphaFoldDB" id="A0A7K1FLE5"/>
<evidence type="ECO:0000313" key="4">
    <source>
        <dbReference type="EMBL" id="MTD14928.1"/>
    </source>
</evidence>
<feature type="domain" description="Phospholipase/carboxylesterase/thioesterase" evidence="3">
    <location>
        <begin position="33"/>
        <end position="229"/>
    </location>
</feature>